<dbReference type="InterPro" id="IPR011050">
    <property type="entry name" value="Pectin_lyase_fold/virulence"/>
</dbReference>
<evidence type="ECO:0000256" key="15">
    <source>
        <dbReference type="RuleBase" id="RU361169"/>
    </source>
</evidence>
<evidence type="ECO:0000256" key="14">
    <source>
        <dbReference type="ARBA" id="ARBA00048766"/>
    </source>
</evidence>
<comment type="similarity">
    <text evidence="2 15">Belongs to the glycosyl hydrolase 28 family.</text>
</comment>
<dbReference type="GO" id="GO:0047911">
    <property type="term" value="F:galacturan 1,4-alpha-galacturonidase activity"/>
    <property type="evidence" value="ECO:0007669"/>
    <property type="project" value="UniProtKB-EC"/>
</dbReference>
<comment type="subcellular location">
    <subcellularLocation>
        <location evidence="1">Secreted</location>
    </subcellularLocation>
</comment>
<dbReference type="STRING" id="230819.A0A5C3L244"/>
<evidence type="ECO:0000313" key="18">
    <source>
        <dbReference type="Proteomes" id="UP000307440"/>
    </source>
</evidence>
<keyword evidence="3" id="KW-0964">Secreted</keyword>
<dbReference type="EC" id="3.2.1.67" evidence="13"/>
<dbReference type="PANTHER" id="PTHR31736">
    <property type="match status" value="1"/>
</dbReference>
<evidence type="ECO:0000256" key="1">
    <source>
        <dbReference type="ARBA" id="ARBA00004613"/>
    </source>
</evidence>
<dbReference type="Gene3D" id="2.160.20.10">
    <property type="entry name" value="Single-stranded right-handed beta-helix, Pectin lyase-like"/>
    <property type="match status" value="1"/>
</dbReference>
<organism evidence="17 18">
    <name type="scientific">Coprinopsis marcescibilis</name>
    <name type="common">Agaric fungus</name>
    <name type="synonym">Psathyrella marcescibilis</name>
    <dbReference type="NCBI Taxonomy" id="230819"/>
    <lineage>
        <taxon>Eukaryota</taxon>
        <taxon>Fungi</taxon>
        <taxon>Dikarya</taxon>
        <taxon>Basidiomycota</taxon>
        <taxon>Agaricomycotina</taxon>
        <taxon>Agaricomycetes</taxon>
        <taxon>Agaricomycetidae</taxon>
        <taxon>Agaricales</taxon>
        <taxon>Agaricineae</taxon>
        <taxon>Psathyrellaceae</taxon>
        <taxon>Coprinopsis</taxon>
    </lineage>
</organism>
<keyword evidence="18" id="KW-1185">Reference proteome</keyword>
<evidence type="ECO:0000256" key="4">
    <source>
        <dbReference type="ARBA" id="ARBA00022729"/>
    </source>
</evidence>
<evidence type="ECO:0000256" key="12">
    <source>
        <dbReference type="ARBA" id="ARBA00037312"/>
    </source>
</evidence>
<evidence type="ECO:0000313" key="17">
    <source>
        <dbReference type="EMBL" id="TFK26877.1"/>
    </source>
</evidence>
<evidence type="ECO:0000256" key="13">
    <source>
        <dbReference type="ARBA" id="ARBA00038933"/>
    </source>
</evidence>
<keyword evidence="10" id="KW-0961">Cell wall biogenesis/degradation</keyword>
<dbReference type="OrthoDB" id="187139at2759"/>
<dbReference type="GO" id="GO:0016829">
    <property type="term" value="F:lyase activity"/>
    <property type="evidence" value="ECO:0007669"/>
    <property type="project" value="UniProtKB-KW"/>
</dbReference>
<dbReference type="SUPFAM" id="SSF51126">
    <property type="entry name" value="Pectin lyase-like"/>
    <property type="match status" value="1"/>
</dbReference>
<dbReference type="Proteomes" id="UP000307440">
    <property type="component" value="Unassembled WGS sequence"/>
</dbReference>
<evidence type="ECO:0000256" key="5">
    <source>
        <dbReference type="ARBA" id="ARBA00022801"/>
    </source>
</evidence>
<protein>
    <recommendedName>
        <fullName evidence="13">galacturonan 1,4-alpha-galacturonidase</fullName>
        <ecNumber evidence="13">3.2.1.67</ecNumber>
    </recommendedName>
</protein>
<feature type="signal peptide" evidence="16">
    <location>
        <begin position="1"/>
        <end position="20"/>
    </location>
</feature>
<gene>
    <name evidence="17" type="ORF">FA15DRAFT_729585</name>
</gene>
<evidence type="ECO:0000256" key="11">
    <source>
        <dbReference type="ARBA" id="ARBA00023326"/>
    </source>
</evidence>
<dbReference type="Pfam" id="PF00295">
    <property type="entry name" value="Glyco_hydro_28"/>
    <property type="match status" value="1"/>
</dbReference>
<dbReference type="InterPro" id="IPR000743">
    <property type="entry name" value="Glyco_hydro_28"/>
</dbReference>
<dbReference type="InterPro" id="IPR012334">
    <property type="entry name" value="Pectin_lyas_fold"/>
</dbReference>
<dbReference type="AlphaFoldDB" id="A0A5C3L244"/>
<evidence type="ECO:0000256" key="2">
    <source>
        <dbReference type="ARBA" id="ARBA00008834"/>
    </source>
</evidence>
<dbReference type="EMBL" id="ML210170">
    <property type="protein sequence ID" value="TFK26877.1"/>
    <property type="molecule type" value="Genomic_DNA"/>
</dbReference>
<keyword evidence="4 16" id="KW-0732">Signal</keyword>
<evidence type="ECO:0000256" key="16">
    <source>
        <dbReference type="SAM" id="SignalP"/>
    </source>
</evidence>
<dbReference type="GO" id="GO:0000272">
    <property type="term" value="P:polysaccharide catabolic process"/>
    <property type="evidence" value="ECO:0007669"/>
    <property type="project" value="UniProtKB-KW"/>
</dbReference>
<evidence type="ECO:0000256" key="6">
    <source>
        <dbReference type="ARBA" id="ARBA00023157"/>
    </source>
</evidence>
<comment type="function">
    <text evidence="12">Specific in hydrolyzing the terminal glycosidic bond of polygalacturonic acid and oligogalacturonates.</text>
</comment>
<keyword evidence="6" id="KW-1015">Disulfide bond</keyword>
<keyword evidence="9 15" id="KW-0326">Glycosidase</keyword>
<dbReference type="PANTHER" id="PTHR31736:SF12">
    <property type="entry name" value="EXO-POLYGALACTURONASE, PUTATIVE-RELATED"/>
    <property type="match status" value="1"/>
</dbReference>
<name>A0A5C3L244_COPMA</name>
<reference evidence="17 18" key="1">
    <citation type="journal article" date="2019" name="Nat. Ecol. Evol.">
        <title>Megaphylogeny resolves global patterns of mushroom evolution.</title>
        <authorList>
            <person name="Varga T."/>
            <person name="Krizsan K."/>
            <person name="Foldi C."/>
            <person name="Dima B."/>
            <person name="Sanchez-Garcia M."/>
            <person name="Sanchez-Ramirez S."/>
            <person name="Szollosi G.J."/>
            <person name="Szarkandi J.G."/>
            <person name="Papp V."/>
            <person name="Albert L."/>
            <person name="Andreopoulos W."/>
            <person name="Angelini C."/>
            <person name="Antonin V."/>
            <person name="Barry K.W."/>
            <person name="Bougher N.L."/>
            <person name="Buchanan P."/>
            <person name="Buyck B."/>
            <person name="Bense V."/>
            <person name="Catcheside P."/>
            <person name="Chovatia M."/>
            <person name="Cooper J."/>
            <person name="Damon W."/>
            <person name="Desjardin D."/>
            <person name="Finy P."/>
            <person name="Geml J."/>
            <person name="Haridas S."/>
            <person name="Hughes K."/>
            <person name="Justo A."/>
            <person name="Karasinski D."/>
            <person name="Kautmanova I."/>
            <person name="Kiss B."/>
            <person name="Kocsube S."/>
            <person name="Kotiranta H."/>
            <person name="LaButti K.M."/>
            <person name="Lechner B.E."/>
            <person name="Liimatainen K."/>
            <person name="Lipzen A."/>
            <person name="Lukacs Z."/>
            <person name="Mihaltcheva S."/>
            <person name="Morgado L.N."/>
            <person name="Niskanen T."/>
            <person name="Noordeloos M.E."/>
            <person name="Ohm R.A."/>
            <person name="Ortiz-Santana B."/>
            <person name="Ovrebo C."/>
            <person name="Racz N."/>
            <person name="Riley R."/>
            <person name="Savchenko A."/>
            <person name="Shiryaev A."/>
            <person name="Soop K."/>
            <person name="Spirin V."/>
            <person name="Szebenyi C."/>
            <person name="Tomsovsky M."/>
            <person name="Tulloss R.E."/>
            <person name="Uehling J."/>
            <person name="Grigoriev I.V."/>
            <person name="Vagvolgyi C."/>
            <person name="Papp T."/>
            <person name="Martin F.M."/>
            <person name="Miettinen O."/>
            <person name="Hibbett D.S."/>
            <person name="Nagy L.G."/>
        </authorList>
    </citation>
    <scope>NUCLEOTIDE SEQUENCE [LARGE SCALE GENOMIC DNA]</scope>
    <source>
        <strain evidence="17 18">CBS 121175</strain>
    </source>
</reference>
<dbReference type="GO" id="GO:0004650">
    <property type="term" value="F:polygalacturonase activity"/>
    <property type="evidence" value="ECO:0007669"/>
    <property type="project" value="InterPro"/>
</dbReference>
<dbReference type="GO" id="GO:0005576">
    <property type="term" value="C:extracellular region"/>
    <property type="evidence" value="ECO:0007669"/>
    <property type="project" value="UniProtKB-SubCell"/>
</dbReference>
<evidence type="ECO:0000256" key="8">
    <source>
        <dbReference type="ARBA" id="ARBA00023277"/>
    </source>
</evidence>
<keyword evidence="7" id="KW-0325">Glycoprotein</keyword>
<evidence type="ECO:0000256" key="7">
    <source>
        <dbReference type="ARBA" id="ARBA00023180"/>
    </source>
</evidence>
<keyword evidence="17" id="KW-0456">Lyase</keyword>
<comment type="catalytic activity">
    <reaction evidence="14">
        <text>[(1-&gt;4)-alpha-D-galacturonosyl](n) + H2O = alpha-D-galacturonate + [(1-&gt;4)-alpha-D-galacturonosyl](n-1)</text>
        <dbReference type="Rhea" id="RHEA:14117"/>
        <dbReference type="Rhea" id="RHEA-COMP:14570"/>
        <dbReference type="Rhea" id="RHEA-COMP:14572"/>
        <dbReference type="ChEBI" id="CHEBI:15377"/>
        <dbReference type="ChEBI" id="CHEBI:58658"/>
        <dbReference type="ChEBI" id="CHEBI:140523"/>
        <dbReference type="EC" id="3.2.1.67"/>
    </reaction>
</comment>
<evidence type="ECO:0000256" key="3">
    <source>
        <dbReference type="ARBA" id="ARBA00022525"/>
    </source>
</evidence>
<proteinExistence type="inferred from homology"/>
<accession>A0A5C3L244</accession>
<feature type="chain" id="PRO_5022950013" description="galacturonan 1,4-alpha-galacturonidase" evidence="16">
    <location>
        <begin position="21"/>
        <end position="444"/>
    </location>
</feature>
<dbReference type="GO" id="GO:0071555">
    <property type="term" value="P:cell wall organization"/>
    <property type="evidence" value="ECO:0007669"/>
    <property type="project" value="UniProtKB-KW"/>
</dbReference>
<keyword evidence="5 15" id="KW-0378">Hydrolase</keyword>
<sequence length="444" mass="48909">MVRPHWVFAIWGALVGATLASDIQDGPKGRTCRLKPLGGGKDDTDQIDAAIARCGKGGTTIFADGSYIVTRKLHWELDNSRVELNGLLSFEPKVEYWLDEKNTFRVVFIQSQASWFVVSGKDFVIDGNKKGGVQGNGQTWWEYFTVVPRKDGNGRPIAFTIWKAKDAVIKDFKIISPPFWANAVAESSNILYDGMYINATNLNPKYAGQNVVWNTDGIDTYRSDRITMLNWDVTSGDDCIAVKGNSSRIVARDFVCRGGTGIAFGSIGQYAHLTDYVSDVLVENVKVLRLPSWQQPNLNYGIYFKAWDGPVTGTPPTGGGGGRGLVKNAVFRNIIFDRVRTGVQIWQNFGSDGDVPVTSKVKFNGILFDNVRGTTNSSNIVRLECSSAEPCENLIFRNFNVNGPNKTESTYICNNSNNIRGLPGRYGSFASQACWLTTVTAPCN</sequence>
<evidence type="ECO:0000256" key="10">
    <source>
        <dbReference type="ARBA" id="ARBA00023316"/>
    </source>
</evidence>
<evidence type="ECO:0000256" key="9">
    <source>
        <dbReference type="ARBA" id="ARBA00023295"/>
    </source>
</evidence>
<keyword evidence="8" id="KW-0119">Carbohydrate metabolism</keyword>
<keyword evidence="11" id="KW-0624">Polysaccharide degradation</keyword>